<sequence length="144" mass="17165">MENKPAHLEPKLEINEYYNQKSLKEKKNRQIKKANAEEEKTSHNSTHSMPTHLKRTKSRSYLKTEDEDDDSQDDNYHQDKKTKQEVTMQKKKPQLWTKEEDAMLLELIHKHGFKASIIRDEMGRKRGLSSYISRWEVLKKKALI</sequence>
<protein>
    <submittedName>
        <fullName evidence="3">5524_t:CDS:1</fullName>
    </submittedName>
</protein>
<dbReference type="InterPro" id="IPR001005">
    <property type="entry name" value="SANT/Myb"/>
</dbReference>
<dbReference type="SUPFAM" id="SSF46689">
    <property type="entry name" value="Homeodomain-like"/>
    <property type="match status" value="1"/>
</dbReference>
<feature type="compositionally biased region" description="Basic and acidic residues" evidence="1">
    <location>
        <begin position="74"/>
        <end position="84"/>
    </location>
</feature>
<feature type="region of interest" description="Disordered" evidence="1">
    <location>
        <begin position="19"/>
        <end position="94"/>
    </location>
</feature>
<proteinExistence type="predicted"/>
<dbReference type="InterPro" id="IPR017930">
    <property type="entry name" value="Myb_dom"/>
</dbReference>
<dbReference type="InterPro" id="IPR009057">
    <property type="entry name" value="Homeodomain-like_sf"/>
</dbReference>
<evidence type="ECO:0000313" key="4">
    <source>
        <dbReference type="Proteomes" id="UP000789405"/>
    </source>
</evidence>
<comment type="caution">
    <text evidence="3">The sequence shown here is derived from an EMBL/GenBank/DDBJ whole genome shotgun (WGS) entry which is preliminary data.</text>
</comment>
<evidence type="ECO:0000313" key="3">
    <source>
        <dbReference type="EMBL" id="CAG8545763.1"/>
    </source>
</evidence>
<dbReference type="CDD" id="cd00167">
    <property type="entry name" value="SANT"/>
    <property type="match status" value="1"/>
</dbReference>
<keyword evidence="4" id="KW-1185">Reference proteome</keyword>
<feature type="domain" description="HTH myb-type" evidence="2">
    <location>
        <begin position="88"/>
        <end position="143"/>
    </location>
</feature>
<dbReference type="OrthoDB" id="2423965at2759"/>
<dbReference type="PROSITE" id="PS51294">
    <property type="entry name" value="HTH_MYB"/>
    <property type="match status" value="1"/>
</dbReference>
<accession>A0A9N9AY16</accession>
<evidence type="ECO:0000256" key="1">
    <source>
        <dbReference type="SAM" id="MobiDB-lite"/>
    </source>
</evidence>
<dbReference type="Proteomes" id="UP000789405">
    <property type="component" value="Unassembled WGS sequence"/>
</dbReference>
<dbReference type="EMBL" id="CAJVPY010002021">
    <property type="protein sequence ID" value="CAG8545763.1"/>
    <property type="molecule type" value="Genomic_DNA"/>
</dbReference>
<dbReference type="Gene3D" id="1.10.10.60">
    <property type="entry name" value="Homeodomain-like"/>
    <property type="match status" value="1"/>
</dbReference>
<reference evidence="3" key="1">
    <citation type="submission" date="2021-06" db="EMBL/GenBank/DDBJ databases">
        <authorList>
            <person name="Kallberg Y."/>
            <person name="Tangrot J."/>
            <person name="Rosling A."/>
        </authorList>
    </citation>
    <scope>NUCLEOTIDE SEQUENCE</scope>
    <source>
        <strain evidence="3">MA453B</strain>
    </source>
</reference>
<dbReference type="AlphaFoldDB" id="A0A9N9AY16"/>
<evidence type="ECO:0000259" key="2">
    <source>
        <dbReference type="PROSITE" id="PS51294"/>
    </source>
</evidence>
<gene>
    <name evidence="3" type="ORF">DERYTH_LOCUS5025</name>
</gene>
<name>A0A9N9AY16_9GLOM</name>
<organism evidence="3 4">
    <name type="scientific">Dentiscutata erythropus</name>
    <dbReference type="NCBI Taxonomy" id="1348616"/>
    <lineage>
        <taxon>Eukaryota</taxon>
        <taxon>Fungi</taxon>
        <taxon>Fungi incertae sedis</taxon>
        <taxon>Mucoromycota</taxon>
        <taxon>Glomeromycotina</taxon>
        <taxon>Glomeromycetes</taxon>
        <taxon>Diversisporales</taxon>
        <taxon>Gigasporaceae</taxon>
        <taxon>Dentiscutata</taxon>
    </lineage>
</organism>
<dbReference type="SMART" id="SM00717">
    <property type="entry name" value="SANT"/>
    <property type="match status" value="1"/>
</dbReference>